<sequence length="689" mass="82002">MCRMYPSSSYYHLNSRCKIYSQNSKNDPESAILYDNSNLLSSISLNNHNDLILHGLFNDKYPLHIIPHPKKQNIFINRISYDIISDSYYENGFFDKKYLEFWDQGALYYENLIHSIHYSDDRTYFKRDTIALLPENSDVSALIIYKFDYSSYETLSISSLNLKLNCHDNDTGYHLIISISTNSHFKTSSSSITKSYLKNLKWNIIKETYIKSTNERTNLPKNLTHFIKKDNKIFYIKAEIIKKNRINYQKNLQLFPHIKNNFNESSIKKNFGLDVIVELSPISSYILKNFLLNFNFEYKKKIIGTLNESKGSIGGLFNDKYKFNVLSIENMKNIYTHRISYNVITNAYYENGKTDIKYLKRWDRGTFTHKNIYYSLENKTDIENDILFKTLSVDKKNHPAHITWKFDYRPGNFYINSLKLKLKFHHSYNRSKIQWLIKLLPTRKNPNSEFKQIIFPLQEKKLQNLNYILNLTEIVKDEYGFILKVKMIDEKTQLFRQDVNSYEKSLFNLSGDDFDMDIEVELKPNIICEEIKEFNIKDDDFLFNDKNTSNFIVKLELKNNDIYENNMEEFFYLHSQILESKSDYFKALFNSKMSESQNRFLILNDISLNIFKKLLLYFYTDHIENNTNNLDDWIDLLYASSRFLVPKLVQICELFIRKFVNFDNVEEIKLIAKTCDAMQLVKFCEMFEI</sequence>
<evidence type="ECO:0000259" key="1">
    <source>
        <dbReference type="PROSITE" id="PS50097"/>
    </source>
</evidence>
<dbReference type="SUPFAM" id="SSF54695">
    <property type="entry name" value="POZ domain"/>
    <property type="match status" value="1"/>
</dbReference>
<comment type="caution">
    <text evidence="2">The sequence shown here is derived from an EMBL/GenBank/DDBJ whole genome shotgun (WGS) entry which is preliminary data.</text>
</comment>
<dbReference type="Pfam" id="PF04721">
    <property type="entry name" value="PAW"/>
    <property type="match status" value="1"/>
</dbReference>
<keyword evidence="3" id="KW-1185">Reference proteome</keyword>
<dbReference type="InterPro" id="IPR000210">
    <property type="entry name" value="BTB/POZ_dom"/>
</dbReference>
<dbReference type="EMBL" id="QKYT01000581">
    <property type="protein sequence ID" value="RIA83340.1"/>
    <property type="molecule type" value="Genomic_DNA"/>
</dbReference>
<dbReference type="STRING" id="658196.A0A397SAJ6"/>
<dbReference type="InterPro" id="IPR011333">
    <property type="entry name" value="SKP1/BTB/POZ_sf"/>
</dbReference>
<dbReference type="AlphaFoldDB" id="A0A397SAJ6"/>
<name>A0A397SAJ6_9GLOM</name>
<dbReference type="Pfam" id="PF00651">
    <property type="entry name" value="BTB"/>
    <property type="match status" value="1"/>
</dbReference>
<protein>
    <recommendedName>
        <fullName evidence="1">BTB domain-containing protein</fullName>
    </recommendedName>
</protein>
<dbReference type="Gene3D" id="3.30.710.10">
    <property type="entry name" value="Potassium Channel Kv1.1, Chain A"/>
    <property type="match status" value="1"/>
</dbReference>
<feature type="domain" description="BTB" evidence="1">
    <location>
        <begin position="549"/>
        <end position="627"/>
    </location>
</feature>
<dbReference type="InterPro" id="IPR006588">
    <property type="entry name" value="Peptide_N_glycanase_PAW_dom"/>
</dbReference>
<dbReference type="PANTHER" id="PTHR24413">
    <property type="entry name" value="SPECKLE-TYPE POZ PROTEIN"/>
    <property type="match status" value="1"/>
</dbReference>
<dbReference type="SMART" id="SM00225">
    <property type="entry name" value="BTB"/>
    <property type="match status" value="1"/>
</dbReference>
<dbReference type="Gene3D" id="2.60.120.1020">
    <property type="entry name" value="Peptide N glycanase, PAW domain"/>
    <property type="match status" value="2"/>
</dbReference>
<dbReference type="InterPro" id="IPR008979">
    <property type="entry name" value="Galactose-bd-like_sf"/>
</dbReference>
<dbReference type="OrthoDB" id="10249567at2759"/>
<evidence type="ECO:0000313" key="2">
    <source>
        <dbReference type="EMBL" id="RIA83340.1"/>
    </source>
</evidence>
<accession>A0A397SAJ6</accession>
<dbReference type="PROSITE" id="PS50097">
    <property type="entry name" value="BTB"/>
    <property type="match status" value="1"/>
</dbReference>
<dbReference type="Proteomes" id="UP000265703">
    <property type="component" value="Unassembled WGS sequence"/>
</dbReference>
<dbReference type="GO" id="GO:0005737">
    <property type="term" value="C:cytoplasm"/>
    <property type="evidence" value="ECO:0007669"/>
    <property type="project" value="InterPro"/>
</dbReference>
<reference evidence="2 3" key="1">
    <citation type="submission" date="2018-06" db="EMBL/GenBank/DDBJ databases">
        <title>Comparative genomics reveals the genomic features of Rhizophagus irregularis, R. cerebriforme, R. diaphanum and Gigaspora rosea, and their symbiotic lifestyle signature.</title>
        <authorList>
            <person name="Morin E."/>
            <person name="San Clemente H."/>
            <person name="Chen E.C.H."/>
            <person name="De La Providencia I."/>
            <person name="Hainaut M."/>
            <person name="Kuo A."/>
            <person name="Kohler A."/>
            <person name="Murat C."/>
            <person name="Tang N."/>
            <person name="Roy S."/>
            <person name="Loubradou J."/>
            <person name="Henrissat B."/>
            <person name="Grigoriev I.V."/>
            <person name="Corradi N."/>
            <person name="Roux C."/>
            <person name="Martin F.M."/>
        </authorList>
    </citation>
    <scope>NUCLEOTIDE SEQUENCE [LARGE SCALE GENOMIC DNA]</scope>
    <source>
        <strain evidence="2 3">DAOM 227022</strain>
    </source>
</reference>
<organism evidence="2 3">
    <name type="scientific">Glomus cerebriforme</name>
    <dbReference type="NCBI Taxonomy" id="658196"/>
    <lineage>
        <taxon>Eukaryota</taxon>
        <taxon>Fungi</taxon>
        <taxon>Fungi incertae sedis</taxon>
        <taxon>Mucoromycota</taxon>
        <taxon>Glomeromycotina</taxon>
        <taxon>Glomeromycetes</taxon>
        <taxon>Glomerales</taxon>
        <taxon>Glomeraceae</taxon>
        <taxon>Glomus</taxon>
    </lineage>
</organism>
<gene>
    <name evidence="2" type="ORF">C1645_833984</name>
</gene>
<evidence type="ECO:0000313" key="3">
    <source>
        <dbReference type="Proteomes" id="UP000265703"/>
    </source>
</evidence>
<dbReference type="SUPFAM" id="SSF49785">
    <property type="entry name" value="Galactose-binding domain-like"/>
    <property type="match status" value="1"/>
</dbReference>
<dbReference type="InterPro" id="IPR038680">
    <property type="entry name" value="PAW_sf"/>
</dbReference>
<proteinExistence type="predicted"/>
<dbReference type="GO" id="GO:0006516">
    <property type="term" value="P:glycoprotein catabolic process"/>
    <property type="evidence" value="ECO:0007669"/>
    <property type="project" value="InterPro"/>
</dbReference>